<evidence type="ECO:0008006" key="3">
    <source>
        <dbReference type="Google" id="ProtNLM"/>
    </source>
</evidence>
<accession>A0ABX1ICQ1</accession>
<dbReference type="EMBL" id="JAAXKX010000017">
    <property type="protein sequence ID" value="NKN33972.1"/>
    <property type="molecule type" value="Genomic_DNA"/>
</dbReference>
<protein>
    <recommendedName>
        <fullName evidence="3">DUF3168 domain-containing protein</fullName>
    </recommendedName>
</protein>
<gene>
    <name evidence="1" type="ORF">HF203_12155</name>
</gene>
<sequence>MSFLAIGAEIHERLEIALGESAWLLDSTSLAEMHDLPRPGPRVSVVYGGGQVCKSRPDGRAVRLEQRWQVIVGVCNVPPDHPGASVRTEVGVLVDRVLAALLGWRPPSAARALTLVELPESDDEAGLQLIPLVFTTDILRQAV</sequence>
<dbReference type="Proteomes" id="UP000740754">
    <property type="component" value="Unassembled WGS sequence"/>
</dbReference>
<organism evidence="1 2">
    <name type="scientific">Marichromatium bheemlicum</name>
    <dbReference type="NCBI Taxonomy" id="365339"/>
    <lineage>
        <taxon>Bacteria</taxon>
        <taxon>Pseudomonadati</taxon>
        <taxon>Pseudomonadota</taxon>
        <taxon>Gammaproteobacteria</taxon>
        <taxon>Chromatiales</taxon>
        <taxon>Chromatiaceae</taxon>
        <taxon>Marichromatium</taxon>
    </lineage>
</organism>
<evidence type="ECO:0000313" key="1">
    <source>
        <dbReference type="EMBL" id="NKN33972.1"/>
    </source>
</evidence>
<comment type="caution">
    <text evidence="1">The sequence shown here is derived from an EMBL/GenBank/DDBJ whole genome shotgun (WGS) entry which is preliminary data.</text>
</comment>
<dbReference type="InterPro" id="IPR056912">
    <property type="entry name" value="Phage_JBD30_tail_term-like"/>
</dbReference>
<evidence type="ECO:0000313" key="2">
    <source>
        <dbReference type="Proteomes" id="UP000740754"/>
    </source>
</evidence>
<proteinExistence type="predicted"/>
<reference evidence="1 2" key="1">
    <citation type="submission" date="2020-04" db="EMBL/GenBank/DDBJ databases">
        <title>Draft Whole-Genome sequence of Marichromatium bheemlicum DSM 18632, type strain.</title>
        <authorList>
            <person name="Kyndt J.A."/>
            <person name="Meyer T.E."/>
        </authorList>
    </citation>
    <scope>NUCLEOTIDE SEQUENCE [LARGE SCALE GENOMIC DNA]</scope>
    <source>
        <strain evidence="1 2">DSM 18632</strain>
    </source>
</reference>
<name>A0ABX1ICQ1_9GAMM</name>
<keyword evidence="2" id="KW-1185">Reference proteome</keyword>
<dbReference type="Pfam" id="PF23840">
    <property type="entry name" value="Phage_tail_terminator"/>
    <property type="match status" value="1"/>
</dbReference>
<dbReference type="RefSeq" id="WP_168670071.1">
    <property type="nucleotide sequence ID" value="NZ_JAAXKX010000017.1"/>
</dbReference>